<name>A0A2M7S5Y2_9BACT</name>
<dbReference type="EMBL" id="PFMR01000293">
    <property type="protein sequence ID" value="PIZ14916.1"/>
    <property type="molecule type" value="Genomic_DNA"/>
</dbReference>
<comment type="caution">
    <text evidence="1">The sequence shown here is derived from an EMBL/GenBank/DDBJ whole genome shotgun (WGS) entry which is preliminary data.</text>
</comment>
<dbReference type="AlphaFoldDB" id="A0A2M7S5Y2"/>
<accession>A0A2M7S5Y2</accession>
<gene>
    <name evidence="1" type="ORF">COY52_10710</name>
</gene>
<reference evidence="2" key="1">
    <citation type="submission" date="2017-09" db="EMBL/GenBank/DDBJ databases">
        <title>Depth-based differentiation of microbial function through sediment-hosted aquifers and enrichment of novel symbionts in the deep terrestrial subsurface.</title>
        <authorList>
            <person name="Probst A.J."/>
            <person name="Ladd B."/>
            <person name="Jarett J.K."/>
            <person name="Geller-Mcgrath D.E."/>
            <person name="Sieber C.M.K."/>
            <person name="Emerson J.B."/>
            <person name="Anantharaman K."/>
            <person name="Thomas B.C."/>
            <person name="Malmstrom R."/>
            <person name="Stieglmeier M."/>
            <person name="Klingl A."/>
            <person name="Woyke T."/>
            <person name="Ryan C.M."/>
            <person name="Banfield J.F."/>
        </authorList>
    </citation>
    <scope>NUCLEOTIDE SEQUENCE [LARGE SCALE GENOMIC DNA]</scope>
</reference>
<proteinExistence type="predicted"/>
<evidence type="ECO:0000313" key="1">
    <source>
        <dbReference type="EMBL" id="PIZ14916.1"/>
    </source>
</evidence>
<sequence>MSEESFYNVVLGSQDAFDLQKLADALSRASGMVRLDALSHIRSHWGILYRTKEMEKAQDLRQKLEQEGVETFILDNMQLKAILPPKLLKKVIPKPEGLVLEENEREKILPWDNFILICSGQVEESIMVKKKSSADEGAARKIASLAVFLTTGIPVSAKNTKPEEEVKKETSSNYYLDIIAKENAESLSISGYSFDYSYLGNRKQYNIFANFSNLVKDTAGFLPNAVRNRGVRSLEQGGGTFRDFRYRSIEEYEAEKLWLLQLLKK</sequence>
<evidence type="ECO:0000313" key="2">
    <source>
        <dbReference type="Proteomes" id="UP000229307"/>
    </source>
</evidence>
<dbReference type="Proteomes" id="UP000229307">
    <property type="component" value="Unassembled WGS sequence"/>
</dbReference>
<protein>
    <submittedName>
        <fullName evidence="1">Uncharacterized protein</fullName>
    </submittedName>
</protein>
<organism evidence="1 2">
    <name type="scientific">Candidatus Desantisbacteria bacterium CG_4_10_14_0_8_um_filter_48_22</name>
    <dbReference type="NCBI Taxonomy" id="1974543"/>
    <lineage>
        <taxon>Bacteria</taxon>
        <taxon>Candidatus Desantisiibacteriota</taxon>
    </lineage>
</organism>